<organism evidence="1 2">
    <name type="scientific">Trichothecium roseum</name>
    <dbReference type="NCBI Taxonomy" id="47278"/>
    <lineage>
        <taxon>Eukaryota</taxon>
        <taxon>Fungi</taxon>
        <taxon>Dikarya</taxon>
        <taxon>Ascomycota</taxon>
        <taxon>Pezizomycotina</taxon>
        <taxon>Sordariomycetes</taxon>
        <taxon>Hypocreomycetidae</taxon>
        <taxon>Hypocreales</taxon>
        <taxon>Hypocreales incertae sedis</taxon>
        <taxon>Trichothecium</taxon>
    </lineage>
</organism>
<evidence type="ECO:0000313" key="2">
    <source>
        <dbReference type="Proteomes" id="UP001163324"/>
    </source>
</evidence>
<comment type="caution">
    <text evidence="1">The sequence shown here is derived from an EMBL/GenBank/DDBJ whole genome shotgun (WGS) entry which is preliminary data.</text>
</comment>
<sequence>MATRLCARCQTFDLAGIRDYDGDIQDLVHQPTLLALERAAADDGCALCALFLDGLLAGIYEDVDGDSPVAPIPDADKESGEYPVVVRGRAHLDKNYLPQGTHTISVRWDNRTRPGIFYCTVYADDADPRGSLVRKHLVATRAVARTAEESVAGSLRGWMAKCDAGHEACRPHAPDTTPLPTRVLDLGVAGAPCYPPSSSSTEDIRLFVSRGHVAPYATLSHCWGPNPETVIRTTTATVDAHLAGIPLSRLSKTFRDAVAVCRAVGLRYLWIDSLCIVQDDAADWERESAAMGDIYRLSRLTIAASGSPSSSGGCFLPRPRDTHAPVRYTVTGDEFAVTAGNDYFFGNNDDNDDDDNDNDNDGGEGGGDNNEAPASGIGQVWIRPRIRGFRELPRSVLHSRAWVLQERLLSPRTVHFDTDQTLWECRAARWTEDRVPPESADDGHSANLWDGRVPLSEADAGARPAADFVADWYQVVENFTGRAITEGSDRLPALSGLAKTLEPLARDRYVAGLWESHLALGLLWRRAVPGWLVPPAAEAYRAPSWTWASLDGQVSMHSDGAGVSVKATSLRATVRPSTIDPRGRLASGSLTITGAVKLADRRVPGDYIFGPLDRVVGPDNDTQGAPAQWLRDAGVQVGMAYYDQHRTRSQDRVHCLLIAVHRFYMQRWYGLLLEPTGNPGEFRRLGKFEGNLDIPGSINAKESWFDGAQEMTITIV</sequence>
<gene>
    <name evidence="1" type="ORF">N3K66_001868</name>
</gene>
<dbReference type="EMBL" id="CM047941">
    <property type="protein sequence ID" value="KAI9902516.1"/>
    <property type="molecule type" value="Genomic_DNA"/>
</dbReference>
<reference evidence="1" key="1">
    <citation type="submission" date="2022-10" db="EMBL/GenBank/DDBJ databases">
        <title>Complete Genome of Trichothecium roseum strain YXFP-22015, a Plant Pathogen Isolated from Citrus.</title>
        <authorList>
            <person name="Wang Y."/>
            <person name="Zhu L."/>
        </authorList>
    </citation>
    <scope>NUCLEOTIDE SEQUENCE</scope>
    <source>
        <strain evidence="1">YXFP-22015</strain>
    </source>
</reference>
<accession>A0ACC0V7S0</accession>
<keyword evidence="2" id="KW-1185">Reference proteome</keyword>
<name>A0ACC0V7S0_9HYPO</name>
<evidence type="ECO:0000313" key="1">
    <source>
        <dbReference type="EMBL" id="KAI9902516.1"/>
    </source>
</evidence>
<protein>
    <submittedName>
        <fullName evidence="1">Uncharacterized protein</fullName>
    </submittedName>
</protein>
<proteinExistence type="predicted"/>
<dbReference type="Proteomes" id="UP001163324">
    <property type="component" value="Chromosome 2"/>
</dbReference>